<dbReference type="Pfam" id="PF00578">
    <property type="entry name" value="AhpC-TSA"/>
    <property type="match status" value="1"/>
</dbReference>
<dbReference type="PROSITE" id="PS51352">
    <property type="entry name" value="THIOREDOXIN_2"/>
    <property type="match status" value="1"/>
</dbReference>
<dbReference type="PANTHER" id="PTHR42852:SF6">
    <property type="entry name" value="THIOL:DISULFIDE INTERCHANGE PROTEIN DSBE"/>
    <property type="match status" value="1"/>
</dbReference>
<comment type="subcellular location">
    <subcellularLocation>
        <location evidence="1">Cell envelope</location>
    </subcellularLocation>
</comment>
<evidence type="ECO:0000256" key="6">
    <source>
        <dbReference type="SAM" id="SignalP"/>
    </source>
</evidence>
<dbReference type="SUPFAM" id="SSF52833">
    <property type="entry name" value="Thioredoxin-like"/>
    <property type="match status" value="1"/>
</dbReference>
<organism evidence="8 9">
    <name type="scientific">Sphingobacterium nematocida</name>
    <dbReference type="NCBI Taxonomy" id="1513896"/>
    <lineage>
        <taxon>Bacteria</taxon>
        <taxon>Pseudomonadati</taxon>
        <taxon>Bacteroidota</taxon>
        <taxon>Sphingobacteriia</taxon>
        <taxon>Sphingobacteriales</taxon>
        <taxon>Sphingobacteriaceae</taxon>
        <taxon>Sphingobacterium</taxon>
    </lineage>
</organism>
<dbReference type="GO" id="GO:0016491">
    <property type="term" value="F:oxidoreductase activity"/>
    <property type="evidence" value="ECO:0007669"/>
    <property type="project" value="InterPro"/>
</dbReference>
<evidence type="ECO:0000256" key="5">
    <source>
        <dbReference type="SAM" id="Coils"/>
    </source>
</evidence>
<feature type="signal peptide" evidence="6">
    <location>
        <begin position="1"/>
        <end position="23"/>
    </location>
</feature>
<evidence type="ECO:0000256" key="3">
    <source>
        <dbReference type="ARBA" id="ARBA00023157"/>
    </source>
</evidence>
<dbReference type="GO" id="GO:0030313">
    <property type="term" value="C:cell envelope"/>
    <property type="evidence" value="ECO:0007669"/>
    <property type="project" value="UniProtKB-SubCell"/>
</dbReference>
<dbReference type="InterPro" id="IPR050553">
    <property type="entry name" value="Thioredoxin_ResA/DsbE_sf"/>
</dbReference>
<name>A0A1T5AP72_9SPHI</name>
<dbReference type="Proteomes" id="UP000190150">
    <property type="component" value="Unassembled WGS sequence"/>
</dbReference>
<dbReference type="PANTHER" id="PTHR42852">
    <property type="entry name" value="THIOL:DISULFIDE INTERCHANGE PROTEIN DSBE"/>
    <property type="match status" value="1"/>
</dbReference>
<dbReference type="EMBL" id="FUZF01000001">
    <property type="protein sequence ID" value="SKB36726.1"/>
    <property type="molecule type" value="Genomic_DNA"/>
</dbReference>
<dbReference type="InterPro" id="IPR036249">
    <property type="entry name" value="Thioredoxin-like_sf"/>
</dbReference>
<reference evidence="9" key="1">
    <citation type="submission" date="2017-02" db="EMBL/GenBank/DDBJ databases">
        <authorList>
            <person name="Varghese N."/>
            <person name="Submissions S."/>
        </authorList>
    </citation>
    <scope>NUCLEOTIDE SEQUENCE [LARGE SCALE GENOMIC DNA]</scope>
    <source>
        <strain evidence="9">DSM 24091</strain>
    </source>
</reference>
<proteinExistence type="predicted"/>
<evidence type="ECO:0000256" key="2">
    <source>
        <dbReference type="ARBA" id="ARBA00022748"/>
    </source>
</evidence>
<dbReference type="GO" id="GO:0016209">
    <property type="term" value="F:antioxidant activity"/>
    <property type="evidence" value="ECO:0007669"/>
    <property type="project" value="InterPro"/>
</dbReference>
<sequence length="384" mass="42825">MKAMKSILCGLLLSGVAVTQLTAQEHDFTLKLKPGKEVPKTAKVFVRYFVDQKLVLDSVVFNGKAQNYKGKINEASQVNLYYSPDGASFFSRNRTKRLDKIDLYVDKGNTTVSFNASISEAEIKGSAIQTAFAHYRTAMKTLDVQIEELMGRRSALYSTKEQGQIELQKVNDALHQLQAEKAKAKEAYIRQNTKSYFSVLALKELAGYDIDTDYIEPLFQALSAELQGSKEGQELASGISIAKRVGIGKQAPLFTQPDTEGNPIQLADFKGKYVLVDFWASWCGPCRADNPNLVKAYNTFKDKNFTILGVSLDREGKKQDWLNAIEKDGLPWHHVSDLTGWKSEVAAMYGIKAIPQNFLIDPQGKIVAKNLHGDSLEKKLKELL</sequence>
<evidence type="ECO:0000313" key="8">
    <source>
        <dbReference type="EMBL" id="SKB36726.1"/>
    </source>
</evidence>
<dbReference type="CDD" id="cd02966">
    <property type="entry name" value="TlpA_like_family"/>
    <property type="match status" value="1"/>
</dbReference>
<accession>A0A1T5AP72</accession>
<evidence type="ECO:0000313" key="9">
    <source>
        <dbReference type="Proteomes" id="UP000190150"/>
    </source>
</evidence>
<keyword evidence="4" id="KW-0676">Redox-active center</keyword>
<dbReference type="InterPro" id="IPR025380">
    <property type="entry name" value="DUF4369"/>
</dbReference>
<dbReference type="PROSITE" id="PS00194">
    <property type="entry name" value="THIOREDOXIN_1"/>
    <property type="match status" value="1"/>
</dbReference>
<dbReference type="AlphaFoldDB" id="A0A1T5AP72"/>
<dbReference type="Gene3D" id="3.40.30.10">
    <property type="entry name" value="Glutaredoxin"/>
    <property type="match status" value="1"/>
</dbReference>
<evidence type="ECO:0000259" key="7">
    <source>
        <dbReference type="PROSITE" id="PS51352"/>
    </source>
</evidence>
<feature type="chain" id="PRO_5012707588" evidence="6">
    <location>
        <begin position="24"/>
        <end position="384"/>
    </location>
</feature>
<dbReference type="STRING" id="1513896.SAMN05660841_00051"/>
<feature type="domain" description="Thioredoxin" evidence="7">
    <location>
        <begin position="245"/>
        <end position="384"/>
    </location>
</feature>
<evidence type="ECO:0000256" key="4">
    <source>
        <dbReference type="ARBA" id="ARBA00023284"/>
    </source>
</evidence>
<feature type="coiled-coil region" evidence="5">
    <location>
        <begin position="160"/>
        <end position="194"/>
    </location>
</feature>
<keyword evidence="5" id="KW-0175">Coiled coil</keyword>
<gene>
    <name evidence="8" type="ORF">SAMN05660841_00051</name>
</gene>
<keyword evidence="2" id="KW-0201">Cytochrome c-type biogenesis</keyword>
<dbReference type="InterPro" id="IPR017937">
    <property type="entry name" value="Thioredoxin_CS"/>
</dbReference>
<dbReference type="GO" id="GO:0017004">
    <property type="term" value="P:cytochrome complex assembly"/>
    <property type="evidence" value="ECO:0007669"/>
    <property type="project" value="UniProtKB-KW"/>
</dbReference>
<dbReference type="InterPro" id="IPR000866">
    <property type="entry name" value="AhpC/TSA"/>
</dbReference>
<keyword evidence="9" id="KW-1185">Reference proteome</keyword>
<dbReference type="OrthoDB" id="750178at2"/>
<keyword evidence="6" id="KW-0732">Signal</keyword>
<evidence type="ECO:0000256" key="1">
    <source>
        <dbReference type="ARBA" id="ARBA00004196"/>
    </source>
</evidence>
<dbReference type="InterPro" id="IPR013766">
    <property type="entry name" value="Thioredoxin_domain"/>
</dbReference>
<keyword evidence="3" id="KW-1015">Disulfide bond</keyword>
<dbReference type="RefSeq" id="WP_079640420.1">
    <property type="nucleotide sequence ID" value="NZ_FUZF01000001.1"/>
</dbReference>
<protein>
    <submittedName>
        <fullName evidence="8">Peroxiredoxin</fullName>
    </submittedName>
</protein>
<dbReference type="Pfam" id="PF14289">
    <property type="entry name" value="DUF4369"/>
    <property type="match status" value="1"/>
</dbReference>